<reference evidence="1 2" key="1">
    <citation type="submission" date="2017-05" db="EMBL/GenBank/DDBJ databases">
        <title>Genome sequence of Candidatus Fukatsuia symbiotica and Candidatus Hamiltonella defensa from Acyrthosiphon pisum strain 5D.</title>
        <authorList>
            <person name="Patel V.A."/>
            <person name="Chevignon G."/>
            <person name="Russell J.A."/>
            <person name="Oliver K.M."/>
        </authorList>
    </citation>
    <scope>NUCLEOTIDE SEQUENCE [LARGE SCALE GENOMIC DNA]</scope>
    <source>
        <strain evidence="1 2">5D</strain>
    </source>
</reference>
<dbReference type="Proteomes" id="UP000261875">
    <property type="component" value="Chromosome"/>
</dbReference>
<proteinExistence type="predicted"/>
<dbReference type="STRING" id="1878942.GCA_900128755_00046"/>
<dbReference type="KEGG" id="fsm:CCS41_02635"/>
<sequence>MTLTVKATHLIGSIVAVDGKPTIISDNLIDVGNNTGKPEKEGSKRALVSFSRVVTSQTFQVEEGFDDPTDGVNIVEIPAVTVKFTSLENPVEHNYPILECYNGLKESSMDQKSLENFLLQLTKEINSKGKAPSGLLGLRRAVAWICSCFRFHGVFQTNCTSTATALVETLQTGILHRAIPDLEGADIAQFPCVGTRDPDNVPIKRFLKHFRNKITTPPGVNDCGIITLQRPEWYKRYGLVGAHAIAFARIDSHLYLMDPQKKKLWSLDLRKGISISASREAEKFLGSLNGKDDSIQVYHLDLPIKKTITHSAKEAS</sequence>
<evidence type="ECO:0000313" key="2">
    <source>
        <dbReference type="Proteomes" id="UP000261875"/>
    </source>
</evidence>
<name>A0A2U8I3F7_9GAMM</name>
<dbReference type="EMBL" id="CP021659">
    <property type="protein sequence ID" value="AWK13638.1"/>
    <property type="molecule type" value="Genomic_DNA"/>
</dbReference>
<protein>
    <submittedName>
        <fullName evidence="1">Uncharacterized protein</fullName>
    </submittedName>
</protein>
<evidence type="ECO:0000313" key="1">
    <source>
        <dbReference type="EMBL" id="AWK13638.1"/>
    </source>
</evidence>
<gene>
    <name evidence="1" type="ORF">CCS41_02635</name>
</gene>
<dbReference type="RefSeq" id="WP_072551134.1">
    <property type="nucleotide sequence ID" value="NZ_CP021659.1"/>
</dbReference>
<dbReference type="AlphaFoldDB" id="A0A2U8I3F7"/>
<accession>A0A2U8I3F7</accession>
<organism evidence="1 2">
    <name type="scientific">Candidatus Fukatsuia symbiotica</name>
    <dbReference type="NCBI Taxonomy" id="1878942"/>
    <lineage>
        <taxon>Bacteria</taxon>
        <taxon>Pseudomonadati</taxon>
        <taxon>Pseudomonadota</taxon>
        <taxon>Gammaproteobacteria</taxon>
        <taxon>Enterobacterales</taxon>
        <taxon>Yersiniaceae</taxon>
        <taxon>Candidatus Fukatsuia</taxon>
    </lineage>
</organism>
<keyword evidence="2" id="KW-1185">Reference proteome</keyword>